<evidence type="ECO:0000256" key="3">
    <source>
        <dbReference type="ARBA" id="ARBA00022692"/>
    </source>
</evidence>
<dbReference type="Pfam" id="PF07947">
    <property type="entry name" value="YhhN"/>
    <property type="match status" value="1"/>
</dbReference>
<dbReference type="InterPro" id="IPR012506">
    <property type="entry name" value="TMEM86B-like"/>
</dbReference>
<keyword evidence="11" id="KW-1185">Reference proteome</keyword>
<dbReference type="GO" id="GO:0016020">
    <property type="term" value="C:membrane"/>
    <property type="evidence" value="ECO:0007669"/>
    <property type="project" value="UniProtKB-SubCell"/>
</dbReference>
<evidence type="ECO:0000256" key="1">
    <source>
        <dbReference type="ARBA" id="ARBA00004141"/>
    </source>
</evidence>
<dbReference type="STRING" id="282301.A0A267FI95"/>
<comment type="catalytic activity">
    <reaction evidence="8">
        <text>a 1-O-(1Z-alkenyl)-sn-glycero-3-phosphocholine + H2O = a 2,3-saturated aldehyde + sn-glycerol 3-phosphocholine</text>
        <dbReference type="Rhea" id="RHEA:22544"/>
        <dbReference type="ChEBI" id="CHEBI:15377"/>
        <dbReference type="ChEBI" id="CHEBI:16870"/>
        <dbReference type="ChEBI" id="CHEBI:73359"/>
        <dbReference type="ChEBI" id="CHEBI:77287"/>
        <dbReference type="EC" id="3.3.2.2"/>
    </reaction>
</comment>
<feature type="transmembrane region" description="Helical" evidence="9">
    <location>
        <begin position="220"/>
        <end position="238"/>
    </location>
</feature>
<evidence type="ECO:0000256" key="2">
    <source>
        <dbReference type="ARBA" id="ARBA00007375"/>
    </source>
</evidence>
<comment type="similarity">
    <text evidence="2">Belongs to the TMEM86 family.</text>
</comment>
<dbReference type="EMBL" id="NIVC01001009">
    <property type="protein sequence ID" value="PAA73496.1"/>
    <property type="molecule type" value="Genomic_DNA"/>
</dbReference>
<dbReference type="PANTHER" id="PTHR31885">
    <property type="entry name" value="GH04784P"/>
    <property type="match status" value="1"/>
</dbReference>
<evidence type="ECO:0000313" key="11">
    <source>
        <dbReference type="Proteomes" id="UP000215902"/>
    </source>
</evidence>
<name>A0A267FI95_9PLAT</name>
<reference evidence="10 11" key="1">
    <citation type="submission" date="2017-06" db="EMBL/GenBank/DDBJ databases">
        <title>A platform for efficient transgenesis in Macrostomum lignano, a flatworm model organism for stem cell research.</title>
        <authorList>
            <person name="Berezikov E."/>
        </authorList>
    </citation>
    <scope>NUCLEOTIDE SEQUENCE [LARGE SCALE GENOMIC DNA]</scope>
    <source>
        <strain evidence="10">DV1</strain>
        <tissue evidence="10">Whole organism</tissue>
    </source>
</reference>
<evidence type="ECO:0000313" key="10">
    <source>
        <dbReference type="EMBL" id="PAA73496.1"/>
    </source>
</evidence>
<evidence type="ECO:0000256" key="4">
    <source>
        <dbReference type="ARBA" id="ARBA00022989"/>
    </source>
</evidence>
<dbReference type="EC" id="3.3.2.2" evidence="6"/>
<keyword evidence="3 9" id="KW-0812">Transmembrane</keyword>
<protein>
    <recommendedName>
        <fullName evidence="6">lysoplasmalogenase</fullName>
        <ecNumber evidence="6">3.3.2.2</ecNumber>
    </recommendedName>
</protein>
<keyword evidence="5 9" id="KW-0472">Membrane</keyword>
<gene>
    <name evidence="10" type="ORF">BOX15_Mlig001136g1</name>
</gene>
<comment type="catalytic activity">
    <reaction evidence="7">
        <text>a 1-O-(1Z-alkenyl)-sn-glycero-3-phosphoethanolamine + H2O = a 2,3-saturated aldehyde + sn-glycero-3-phosphoethanolamine</text>
        <dbReference type="Rhea" id="RHEA:16905"/>
        <dbReference type="ChEBI" id="CHEBI:15377"/>
        <dbReference type="ChEBI" id="CHEBI:73359"/>
        <dbReference type="ChEBI" id="CHEBI:77288"/>
        <dbReference type="ChEBI" id="CHEBI:143890"/>
        <dbReference type="EC" id="3.3.2.2"/>
    </reaction>
</comment>
<comment type="subcellular location">
    <subcellularLocation>
        <location evidence="1">Membrane</location>
        <topology evidence="1">Multi-pass membrane protein</topology>
    </subcellularLocation>
</comment>
<evidence type="ECO:0000256" key="9">
    <source>
        <dbReference type="SAM" id="Phobius"/>
    </source>
</evidence>
<dbReference type="PANTHER" id="PTHR31885:SF6">
    <property type="entry name" value="GH04784P"/>
    <property type="match status" value="1"/>
</dbReference>
<dbReference type="OrthoDB" id="2133758at2759"/>
<sequence>MLPQLPIPYHAALQLYSYPVGLYFLNYLTKSTSEPEARLHCGVALAEEIFVKVLPIFTLVFILSKRLQQTGSTKYAERIRKALLWSALGDALLVNVKSDLCAILGAASFIAAHVQYKRAFQQSEGKTGGDSPLSSVLVLLSVPVLLMLGSGHSFILGAMAKGYLVFLFYVMSKAYNRFWHVQQAKSYAAIFGLIGAIAFIASDILLLAKELSAGREGGTFLIMLTYYAAQFGLAVSALE</sequence>
<accession>A0A267FI95</accession>
<dbReference type="AlphaFoldDB" id="A0A267FI95"/>
<proteinExistence type="inferred from homology"/>
<keyword evidence="4 9" id="KW-1133">Transmembrane helix</keyword>
<evidence type="ECO:0000256" key="7">
    <source>
        <dbReference type="ARBA" id="ARBA00049458"/>
    </source>
</evidence>
<organism evidence="10 11">
    <name type="scientific">Macrostomum lignano</name>
    <dbReference type="NCBI Taxonomy" id="282301"/>
    <lineage>
        <taxon>Eukaryota</taxon>
        <taxon>Metazoa</taxon>
        <taxon>Spiralia</taxon>
        <taxon>Lophotrochozoa</taxon>
        <taxon>Platyhelminthes</taxon>
        <taxon>Rhabditophora</taxon>
        <taxon>Macrostomorpha</taxon>
        <taxon>Macrostomida</taxon>
        <taxon>Macrostomidae</taxon>
        <taxon>Macrostomum</taxon>
    </lineage>
</organism>
<evidence type="ECO:0000256" key="8">
    <source>
        <dbReference type="ARBA" id="ARBA00049560"/>
    </source>
</evidence>
<feature type="transmembrane region" description="Helical" evidence="9">
    <location>
        <begin position="155"/>
        <end position="175"/>
    </location>
</feature>
<dbReference type="Proteomes" id="UP000215902">
    <property type="component" value="Unassembled WGS sequence"/>
</dbReference>
<evidence type="ECO:0000256" key="6">
    <source>
        <dbReference type="ARBA" id="ARBA00035673"/>
    </source>
</evidence>
<feature type="transmembrane region" description="Helical" evidence="9">
    <location>
        <begin position="187"/>
        <end position="208"/>
    </location>
</feature>
<dbReference type="GO" id="GO:0047408">
    <property type="term" value="F:alkenylglycerophosphocholine hydrolase activity"/>
    <property type="evidence" value="ECO:0007669"/>
    <property type="project" value="UniProtKB-EC"/>
</dbReference>
<evidence type="ECO:0000256" key="5">
    <source>
        <dbReference type="ARBA" id="ARBA00023136"/>
    </source>
</evidence>
<comment type="caution">
    <text evidence="10">The sequence shown here is derived from an EMBL/GenBank/DDBJ whole genome shotgun (WGS) entry which is preliminary data.</text>
</comment>